<evidence type="ECO:0000256" key="1">
    <source>
        <dbReference type="SAM" id="MobiDB-lite"/>
    </source>
</evidence>
<organism evidence="2">
    <name type="scientific">Menopon gallinae</name>
    <name type="common">poultry shaft louse</name>
    <dbReference type="NCBI Taxonomy" id="328185"/>
    <lineage>
        <taxon>Eukaryota</taxon>
        <taxon>Metazoa</taxon>
        <taxon>Ecdysozoa</taxon>
        <taxon>Arthropoda</taxon>
        <taxon>Hexapoda</taxon>
        <taxon>Insecta</taxon>
        <taxon>Pterygota</taxon>
        <taxon>Neoptera</taxon>
        <taxon>Paraneoptera</taxon>
        <taxon>Psocodea</taxon>
        <taxon>Troctomorpha</taxon>
        <taxon>Phthiraptera</taxon>
        <taxon>Amblycera</taxon>
        <taxon>Menoponidae</taxon>
        <taxon>Menopon</taxon>
    </lineage>
</organism>
<evidence type="ECO:0000313" key="2">
    <source>
        <dbReference type="EMBL" id="KAL0275288.1"/>
    </source>
</evidence>
<name>A0AAW2HZX7_9NEOP</name>
<dbReference type="AlphaFoldDB" id="A0AAW2HZX7"/>
<feature type="region of interest" description="Disordered" evidence="1">
    <location>
        <begin position="1"/>
        <end position="91"/>
    </location>
</feature>
<feature type="compositionally biased region" description="Basic and acidic residues" evidence="1">
    <location>
        <begin position="75"/>
        <end position="86"/>
    </location>
</feature>
<sequence>MASSLIPPSAIKKELPSRLPSFKPPRDLLLTGSTTSHTAPALKDFINAGKSNKRKYTPNVNIFRKNTQPNDSSETETKTKQTDHSKKTPAINKKRNSNFIQTKGVFSEGLAPGKVKAFHSSHSERSYNESNVLEKPKLVLNQKINKSNEDAKLQSILKDDFIDDPSNLPDLNFLPSSLPTVYNGIDDIEKTFQNLQVKVEKVGANQSDDVKDQKCEVLGAFEENENPKLLLFEFPKILQGLDEVEEKKRSKTQSASETESKV</sequence>
<feature type="compositionally biased region" description="Polar residues" evidence="1">
    <location>
        <begin position="58"/>
        <end position="72"/>
    </location>
</feature>
<proteinExistence type="predicted"/>
<reference evidence="2" key="1">
    <citation type="journal article" date="2024" name="Gigascience">
        <title>Chromosome-level genome of the poultry shaft louse Menopon gallinae provides insight into the host-switching and adaptive evolution of parasitic lice.</title>
        <authorList>
            <person name="Xu Y."/>
            <person name="Ma L."/>
            <person name="Liu S."/>
            <person name="Liang Y."/>
            <person name="Liu Q."/>
            <person name="He Z."/>
            <person name="Tian L."/>
            <person name="Duan Y."/>
            <person name="Cai W."/>
            <person name="Li H."/>
            <person name="Song F."/>
        </authorList>
    </citation>
    <scope>NUCLEOTIDE SEQUENCE</scope>
    <source>
        <strain evidence="2">Cailab_2023a</strain>
    </source>
</reference>
<protein>
    <submittedName>
        <fullName evidence="2">Uncharacterized protein</fullName>
    </submittedName>
</protein>
<dbReference type="EMBL" id="JARGDH010000002">
    <property type="protein sequence ID" value="KAL0275288.1"/>
    <property type="molecule type" value="Genomic_DNA"/>
</dbReference>
<comment type="caution">
    <text evidence="2">The sequence shown here is derived from an EMBL/GenBank/DDBJ whole genome shotgun (WGS) entry which is preliminary data.</text>
</comment>
<accession>A0AAW2HZX7</accession>
<gene>
    <name evidence="2" type="ORF">PYX00_003191</name>
</gene>